<organism evidence="2 3">
    <name type="scientific">Sedimenticola selenatireducens</name>
    <dbReference type="NCBI Taxonomy" id="191960"/>
    <lineage>
        <taxon>Bacteria</taxon>
        <taxon>Pseudomonadati</taxon>
        <taxon>Pseudomonadota</taxon>
        <taxon>Gammaproteobacteria</taxon>
        <taxon>Chromatiales</taxon>
        <taxon>Sedimenticolaceae</taxon>
        <taxon>Sedimenticola</taxon>
    </lineage>
</organism>
<dbReference type="AlphaFoldDB" id="A0A2N6CZ97"/>
<proteinExistence type="predicted"/>
<feature type="signal peptide" evidence="1">
    <location>
        <begin position="1"/>
        <end position="17"/>
    </location>
</feature>
<gene>
    <name evidence="2" type="ORF">C0630_04850</name>
</gene>
<evidence type="ECO:0000313" key="2">
    <source>
        <dbReference type="EMBL" id="PLX62695.1"/>
    </source>
</evidence>
<dbReference type="Proteomes" id="UP000235015">
    <property type="component" value="Unassembled WGS sequence"/>
</dbReference>
<feature type="chain" id="PRO_5014775754" evidence="1">
    <location>
        <begin position="18"/>
        <end position="102"/>
    </location>
</feature>
<sequence>MLMLAFSLLAGSTAALAGDMKADAATATDAIAKAEAARKKAASVNGEWRDTGKFIKQAEEAAKAGDYAKAVKLANKAEAEGRLGYEQQVSQSELKIPSYLKY</sequence>
<keyword evidence="1" id="KW-0732">Signal</keyword>
<accession>A0A2N6CZ97</accession>
<reference evidence="2 3" key="1">
    <citation type="submission" date="2017-11" db="EMBL/GenBank/DDBJ databases">
        <title>Genome-resolved metagenomics identifies genetic mobility, metabolic interactions, and unexpected diversity in perchlorate-reducing communities.</title>
        <authorList>
            <person name="Barnum T.P."/>
            <person name="Figueroa I.A."/>
            <person name="Carlstrom C.I."/>
            <person name="Lucas L.N."/>
            <person name="Engelbrektson A.L."/>
            <person name="Coates J.D."/>
        </authorList>
    </citation>
    <scope>NUCLEOTIDE SEQUENCE [LARGE SCALE GENOMIC DNA]</scope>
    <source>
        <strain evidence="2">BM301</strain>
    </source>
</reference>
<comment type="caution">
    <text evidence="2">The sequence shown here is derived from an EMBL/GenBank/DDBJ whole genome shotgun (WGS) entry which is preliminary data.</text>
</comment>
<protein>
    <submittedName>
        <fullName evidence="2">SoxXA-binding protein</fullName>
    </submittedName>
</protein>
<evidence type="ECO:0000256" key="1">
    <source>
        <dbReference type="SAM" id="SignalP"/>
    </source>
</evidence>
<evidence type="ECO:0000313" key="3">
    <source>
        <dbReference type="Proteomes" id="UP000235015"/>
    </source>
</evidence>
<name>A0A2N6CZ97_9GAMM</name>
<dbReference type="STRING" id="1111735.GCA_000428045_00606"/>
<dbReference type="EMBL" id="PKUN01000004">
    <property type="protein sequence ID" value="PLX62695.1"/>
    <property type="molecule type" value="Genomic_DNA"/>
</dbReference>